<keyword evidence="1" id="KW-1133">Transmembrane helix</keyword>
<name>A0A563U9Z0_9SPHI</name>
<keyword evidence="1" id="KW-0812">Transmembrane</keyword>
<keyword evidence="1" id="KW-0472">Membrane</keyword>
<gene>
    <name evidence="2" type="ORF">FPZ42_03010</name>
</gene>
<evidence type="ECO:0000313" key="3">
    <source>
        <dbReference type="Proteomes" id="UP000318010"/>
    </source>
</evidence>
<dbReference type="Proteomes" id="UP000318010">
    <property type="component" value="Unassembled WGS sequence"/>
</dbReference>
<proteinExistence type="predicted"/>
<reference evidence="2 3" key="1">
    <citation type="submission" date="2019-07" db="EMBL/GenBank/DDBJ databases">
        <authorList>
            <person name="Kim J."/>
        </authorList>
    </citation>
    <scope>NUCLEOTIDE SEQUENCE [LARGE SCALE GENOMIC DNA]</scope>
    <source>
        <strain evidence="2 3">MJ1a</strain>
    </source>
</reference>
<sequence>MNIQVVIIAILFIVAIAYVGRIIYNSLFAKKSCGSNCKCGVDFSGIEPGKQSK</sequence>
<feature type="transmembrane region" description="Helical" evidence="1">
    <location>
        <begin position="6"/>
        <end position="24"/>
    </location>
</feature>
<dbReference type="OrthoDB" id="771982at2"/>
<evidence type="ECO:0000256" key="1">
    <source>
        <dbReference type="SAM" id="Phobius"/>
    </source>
</evidence>
<dbReference type="RefSeq" id="WP_146268993.1">
    <property type="nucleotide sequence ID" value="NZ_VOEI01000001.1"/>
</dbReference>
<dbReference type="EMBL" id="VOEI01000001">
    <property type="protein sequence ID" value="TWR28197.1"/>
    <property type="molecule type" value="Genomic_DNA"/>
</dbReference>
<organism evidence="2 3">
    <name type="scientific">Mucilaginibacter achroorhodeus</name>
    <dbReference type="NCBI Taxonomy" id="2599294"/>
    <lineage>
        <taxon>Bacteria</taxon>
        <taxon>Pseudomonadati</taxon>
        <taxon>Bacteroidota</taxon>
        <taxon>Sphingobacteriia</taxon>
        <taxon>Sphingobacteriales</taxon>
        <taxon>Sphingobacteriaceae</taxon>
        <taxon>Mucilaginibacter</taxon>
    </lineage>
</organism>
<dbReference type="AlphaFoldDB" id="A0A563U9Z0"/>
<evidence type="ECO:0000313" key="2">
    <source>
        <dbReference type="EMBL" id="TWR28197.1"/>
    </source>
</evidence>
<keyword evidence="3" id="KW-1185">Reference proteome</keyword>
<protein>
    <submittedName>
        <fullName evidence="2">FeoB-associated Cys-rich membrane protein</fullName>
    </submittedName>
</protein>
<comment type="caution">
    <text evidence="2">The sequence shown here is derived from an EMBL/GenBank/DDBJ whole genome shotgun (WGS) entry which is preliminary data.</text>
</comment>
<accession>A0A563U9Z0</accession>